<keyword evidence="3" id="KW-1185">Reference proteome</keyword>
<dbReference type="Proteomes" id="UP001627154">
    <property type="component" value="Unassembled WGS sequence"/>
</dbReference>
<gene>
    <name evidence="2" type="ORF">TKK_009910</name>
</gene>
<proteinExistence type="predicted"/>
<protein>
    <submittedName>
        <fullName evidence="2">Uncharacterized protein</fullName>
    </submittedName>
</protein>
<accession>A0ABD2WSP8</accession>
<comment type="caution">
    <text evidence="2">The sequence shown here is derived from an EMBL/GenBank/DDBJ whole genome shotgun (WGS) entry which is preliminary data.</text>
</comment>
<dbReference type="EMBL" id="JBJJXI010000074">
    <property type="protein sequence ID" value="KAL3396037.1"/>
    <property type="molecule type" value="Genomic_DNA"/>
</dbReference>
<name>A0ABD2WSP8_9HYME</name>
<reference evidence="2 3" key="1">
    <citation type="journal article" date="2024" name="bioRxiv">
        <title>A reference genome for Trichogramma kaykai: A tiny desert-dwelling parasitoid wasp with competing sex-ratio distorters.</title>
        <authorList>
            <person name="Culotta J."/>
            <person name="Lindsey A.R."/>
        </authorList>
    </citation>
    <scope>NUCLEOTIDE SEQUENCE [LARGE SCALE GENOMIC DNA]</scope>
    <source>
        <strain evidence="2 3">KSX58</strain>
    </source>
</reference>
<feature type="compositionally biased region" description="Basic and acidic residues" evidence="1">
    <location>
        <begin position="1"/>
        <end position="13"/>
    </location>
</feature>
<evidence type="ECO:0000256" key="1">
    <source>
        <dbReference type="SAM" id="MobiDB-lite"/>
    </source>
</evidence>
<evidence type="ECO:0000313" key="2">
    <source>
        <dbReference type="EMBL" id="KAL3396037.1"/>
    </source>
</evidence>
<evidence type="ECO:0000313" key="3">
    <source>
        <dbReference type="Proteomes" id="UP001627154"/>
    </source>
</evidence>
<organism evidence="2 3">
    <name type="scientific">Trichogramma kaykai</name>
    <dbReference type="NCBI Taxonomy" id="54128"/>
    <lineage>
        <taxon>Eukaryota</taxon>
        <taxon>Metazoa</taxon>
        <taxon>Ecdysozoa</taxon>
        <taxon>Arthropoda</taxon>
        <taxon>Hexapoda</taxon>
        <taxon>Insecta</taxon>
        <taxon>Pterygota</taxon>
        <taxon>Neoptera</taxon>
        <taxon>Endopterygota</taxon>
        <taxon>Hymenoptera</taxon>
        <taxon>Apocrita</taxon>
        <taxon>Proctotrupomorpha</taxon>
        <taxon>Chalcidoidea</taxon>
        <taxon>Trichogrammatidae</taxon>
        <taxon>Trichogramma</taxon>
    </lineage>
</organism>
<dbReference type="AlphaFoldDB" id="A0ABD2WSP8"/>
<sequence length="178" mass="19692">MNQGDKNHPKEATFDTFQKGLGNGSMGRGRSPYPRTGAIPKRPGSHSSSDMSIDRSLQEQLGRSVQLAYSWPTIVTTVGLPTLPLESISEGSRNLEALLATMIEENRRRDEHRDARMERVLLQLSETVTASQASRETAPVPAAQNFQVMPDLTKNIENITGNESAAEAREWLENIQSM</sequence>
<feature type="region of interest" description="Disordered" evidence="1">
    <location>
        <begin position="1"/>
        <end position="54"/>
    </location>
</feature>